<dbReference type="Gramene" id="Pp3c25_1090V3.3">
    <property type="protein sequence ID" value="Pp3c25_1090V3.3"/>
    <property type="gene ID" value="Pp3c25_1090"/>
</dbReference>
<proteinExistence type="predicted"/>
<dbReference type="CDD" id="cd16650">
    <property type="entry name" value="SP-RING_PIAS-like"/>
    <property type="match status" value="1"/>
</dbReference>
<keyword evidence="3" id="KW-0862">Zinc</keyword>
<reference evidence="7" key="3">
    <citation type="submission" date="2020-12" db="UniProtKB">
        <authorList>
            <consortium name="EnsemblPlants"/>
        </authorList>
    </citation>
    <scope>IDENTIFICATION</scope>
</reference>
<dbReference type="RefSeq" id="XP_024365394.1">
    <property type="nucleotide sequence ID" value="XM_024509626.2"/>
</dbReference>
<dbReference type="EnsemblPlants" id="Pp3c25_1090V3.2">
    <property type="protein sequence ID" value="Pp3c25_1090V3.2"/>
    <property type="gene ID" value="Pp3c25_1090"/>
</dbReference>
<feature type="domain" description="SP-RING-type" evidence="6">
    <location>
        <begin position="317"/>
        <end position="398"/>
    </location>
</feature>
<feature type="compositionally biased region" description="Low complexity" evidence="5">
    <location>
        <begin position="653"/>
        <end position="668"/>
    </location>
</feature>
<dbReference type="PANTHER" id="PTHR10782">
    <property type="entry name" value="ZINC FINGER MIZ DOMAIN-CONTAINING PROTEIN"/>
    <property type="match status" value="1"/>
</dbReference>
<reference evidence="7 8" key="2">
    <citation type="journal article" date="2018" name="Plant J.">
        <title>The Physcomitrella patens chromosome-scale assembly reveals moss genome structure and evolution.</title>
        <authorList>
            <person name="Lang D."/>
            <person name="Ullrich K.K."/>
            <person name="Murat F."/>
            <person name="Fuchs J."/>
            <person name="Jenkins J."/>
            <person name="Haas F.B."/>
            <person name="Piednoel M."/>
            <person name="Gundlach H."/>
            <person name="Van Bel M."/>
            <person name="Meyberg R."/>
            <person name="Vives C."/>
            <person name="Morata J."/>
            <person name="Symeonidi A."/>
            <person name="Hiss M."/>
            <person name="Muchero W."/>
            <person name="Kamisugi Y."/>
            <person name="Saleh O."/>
            <person name="Blanc G."/>
            <person name="Decker E.L."/>
            <person name="van Gessel N."/>
            <person name="Grimwood J."/>
            <person name="Hayes R.D."/>
            <person name="Graham S.W."/>
            <person name="Gunter L.E."/>
            <person name="McDaniel S.F."/>
            <person name="Hoernstein S.N.W."/>
            <person name="Larsson A."/>
            <person name="Li F.W."/>
            <person name="Perroud P.F."/>
            <person name="Phillips J."/>
            <person name="Ranjan P."/>
            <person name="Rokshar D.S."/>
            <person name="Rothfels C.J."/>
            <person name="Schneider L."/>
            <person name="Shu S."/>
            <person name="Stevenson D.W."/>
            <person name="Thummler F."/>
            <person name="Tillich M."/>
            <person name="Villarreal Aguilar J.C."/>
            <person name="Widiez T."/>
            <person name="Wong G.K."/>
            <person name="Wymore A."/>
            <person name="Zhang Y."/>
            <person name="Zimmer A.D."/>
            <person name="Quatrano R.S."/>
            <person name="Mayer K.F.X."/>
            <person name="Goodstein D."/>
            <person name="Casacuberta J.M."/>
            <person name="Vandepoele K."/>
            <person name="Reski R."/>
            <person name="Cuming A.C."/>
            <person name="Tuskan G.A."/>
            <person name="Maumus F."/>
            <person name="Salse J."/>
            <person name="Schmutz J."/>
            <person name="Rensing S.A."/>
        </authorList>
    </citation>
    <scope>NUCLEOTIDE SEQUENCE [LARGE SCALE GENOMIC DNA]</scope>
    <source>
        <strain evidence="7 8">cv. Gransden 2004</strain>
    </source>
</reference>
<dbReference type="PROSITE" id="PS51044">
    <property type="entry name" value="ZF_SP_RING"/>
    <property type="match status" value="1"/>
</dbReference>
<dbReference type="GO" id="GO:0000785">
    <property type="term" value="C:chromatin"/>
    <property type="evidence" value="ECO:0000318"/>
    <property type="project" value="GO_Central"/>
</dbReference>
<evidence type="ECO:0000256" key="2">
    <source>
        <dbReference type="ARBA" id="ARBA00022771"/>
    </source>
</evidence>
<dbReference type="Gramene" id="Pp3c25_1090V3.2">
    <property type="protein sequence ID" value="Pp3c25_1090V3.2"/>
    <property type="gene ID" value="Pp3c25_1090"/>
</dbReference>
<feature type="compositionally biased region" description="Polar residues" evidence="5">
    <location>
        <begin position="550"/>
        <end position="607"/>
    </location>
</feature>
<dbReference type="PANTHER" id="PTHR10782:SF4">
    <property type="entry name" value="TONALLI, ISOFORM E"/>
    <property type="match status" value="1"/>
</dbReference>
<accession>A0A7I4CMW5</accession>
<dbReference type="InterPro" id="IPR004181">
    <property type="entry name" value="Znf_MIZ"/>
</dbReference>
<dbReference type="InterPro" id="IPR013083">
    <property type="entry name" value="Znf_RING/FYVE/PHD"/>
</dbReference>
<dbReference type="GO" id="GO:0008270">
    <property type="term" value="F:zinc ion binding"/>
    <property type="evidence" value="ECO:0007669"/>
    <property type="project" value="UniProtKB-KW"/>
</dbReference>
<dbReference type="AlphaFoldDB" id="A0A7I4CMW5"/>
<dbReference type="Pfam" id="PF02891">
    <property type="entry name" value="zf-MIZ"/>
    <property type="match status" value="1"/>
</dbReference>
<evidence type="ECO:0000259" key="6">
    <source>
        <dbReference type="PROSITE" id="PS51044"/>
    </source>
</evidence>
<evidence type="ECO:0000313" key="8">
    <source>
        <dbReference type="Proteomes" id="UP000006727"/>
    </source>
</evidence>
<name>A0A7I4CMW5_PHYPA</name>
<feature type="region of interest" description="Disordered" evidence="5">
    <location>
        <begin position="541"/>
        <end position="700"/>
    </location>
</feature>
<keyword evidence="8" id="KW-1185">Reference proteome</keyword>
<evidence type="ECO:0000256" key="3">
    <source>
        <dbReference type="ARBA" id="ARBA00022833"/>
    </source>
</evidence>
<gene>
    <name evidence="7" type="primary">LOC112277401</name>
</gene>
<feature type="compositionally biased region" description="Polar residues" evidence="5">
    <location>
        <begin position="689"/>
        <end position="700"/>
    </location>
</feature>
<dbReference type="SUPFAM" id="SSF57850">
    <property type="entry name" value="RING/U-box"/>
    <property type="match status" value="1"/>
</dbReference>
<sequence length="789" mass="86197">MVTRSSRRKLGRNVALLQPWTDQALMQQMRVLENILQAPISHVDVKYMSNQCLLLSKILDSLVANNTRPVFRHELLRLIQQVCKFKNIPDARPALLVLLLSVKSAFRAEWLSQTQSKEKDDIFATLKSLYDAFTTGQDVAGQAPAQPLHCGGSALKDHHESGMYLNSISSRYYPRLQVNAIFVAVQSKVGYEVLMCDFHVPHMHMLDRVRLYVGQKYTTGTANCLVTPPQVNILINGLQVEKRFVTNYMDAGPQMPSDVTRLVKVGANVLQVIGEFSVPYVIAVASSRTIEWSSRNTQLEDYVAPSRAANDVDPTEIDDEVVEGASRVSLRCPISHQRLVTPVKAATCRHLQCFDLDSFLEINEKRPVWRCPCCNRSVSCPDLRIDRQMEKVLQETDEKIHEVIVSQDGSWMPVPTDEDPSNTGPDVIEGGEDGCKVIYLSDVGDEEVTGLGQNADEFQQRERKPDLQTLQAINENRVFSSQTFHPVVGRGDTVGYPTVNRSDITASSPMNSSSFAGPSWVAGANRNDGIFMNVNGGGLHTPISGAAERQVQSQPTPQAQTVPTMSLNIQATYSQSRTASHLNSPSGPVNRLSQSSVFMTTPLQQPQARAPWRGETASVRQRQAGQQSLGNSQDLGQTRQQQRRGPVTTAQQARGGPSGQRPSGSASPVQASPSETSWRPAGRMRGSIAPNSIGRSAINQSPSAAQARVSVAPSAGILNPAANAAPVANIGQYQIRMPTSSSSAINLPPYNGVPWANQSDLSMLTGVETSAGWMNFEPHSDSGAPHHSH</sequence>
<dbReference type="GO" id="GO:0061665">
    <property type="term" value="F:SUMO ligase activity"/>
    <property type="evidence" value="ECO:0000318"/>
    <property type="project" value="GO_Central"/>
</dbReference>
<dbReference type="Proteomes" id="UP000006727">
    <property type="component" value="Chromosome 25"/>
</dbReference>
<evidence type="ECO:0000256" key="1">
    <source>
        <dbReference type="ARBA" id="ARBA00022723"/>
    </source>
</evidence>
<protein>
    <recommendedName>
        <fullName evidence="6">SP-RING-type domain-containing protein</fullName>
    </recommendedName>
</protein>
<evidence type="ECO:0000256" key="4">
    <source>
        <dbReference type="PROSITE-ProRule" id="PRU00452"/>
    </source>
</evidence>
<dbReference type="Gene3D" id="3.30.40.10">
    <property type="entry name" value="Zinc/RING finger domain, C3HC4 (zinc finger)"/>
    <property type="match status" value="1"/>
</dbReference>
<evidence type="ECO:0000313" key="7">
    <source>
        <dbReference type="EnsemblPlants" id="Pp3c25_1090V3.2"/>
    </source>
</evidence>
<reference evidence="7 8" key="1">
    <citation type="journal article" date="2008" name="Science">
        <title>The Physcomitrella genome reveals evolutionary insights into the conquest of land by plants.</title>
        <authorList>
            <person name="Rensing S."/>
            <person name="Lang D."/>
            <person name="Zimmer A."/>
            <person name="Terry A."/>
            <person name="Salamov A."/>
            <person name="Shapiro H."/>
            <person name="Nishiyama T."/>
            <person name="Perroud P.-F."/>
            <person name="Lindquist E."/>
            <person name="Kamisugi Y."/>
            <person name="Tanahashi T."/>
            <person name="Sakakibara K."/>
            <person name="Fujita T."/>
            <person name="Oishi K."/>
            <person name="Shin-I T."/>
            <person name="Kuroki Y."/>
            <person name="Toyoda A."/>
            <person name="Suzuki Y."/>
            <person name="Hashimoto A."/>
            <person name="Yamaguchi K."/>
            <person name="Sugano A."/>
            <person name="Kohara Y."/>
            <person name="Fujiyama A."/>
            <person name="Anterola A."/>
            <person name="Aoki S."/>
            <person name="Ashton N."/>
            <person name="Barbazuk W.B."/>
            <person name="Barker E."/>
            <person name="Bennetzen J."/>
            <person name="Bezanilla M."/>
            <person name="Blankenship R."/>
            <person name="Cho S.H."/>
            <person name="Dutcher S."/>
            <person name="Estelle M."/>
            <person name="Fawcett J.A."/>
            <person name="Gundlach H."/>
            <person name="Hanada K."/>
            <person name="Heyl A."/>
            <person name="Hicks K.A."/>
            <person name="Hugh J."/>
            <person name="Lohr M."/>
            <person name="Mayer K."/>
            <person name="Melkozernov A."/>
            <person name="Murata T."/>
            <person name="Nelson D."/>
            <person name="Pils B."/>
            <person name="Prigge M."/>
            <person name="Reiss B."/>
            <person name="Renner T."/>
            <person name="Rombauts S."/>
            <person name="Rushton P."/>
            <person name="Sanderfoot A."/>
            <person name="Schween G."/>
            <person name="Shiu S.-H."/>
            <person name="Stueber K."/>
            <person name="Theodoulou F.L."/>
            <person name="Tu H."/>
            <person name="Van de Peer Y."/>
            <person name="Verrier P.J."/>
            <person name="Waters E."/>
            <person name="Wood A."/>
            <person name="Yang L."/>
            <person name="Cove D."/>
            <person name="Cuming A."/>
            <person name="Hasebe M."/>
            <person name="Lucas S."/>
            <person name="Mishler D.B."/>
            <person name="Reski R."/>
            <person name="Grigoriev I."/>
            <person name="Quatrano R.S."/>
            <person name="Boore J.L."/>
        </authorList>
    </citation>
    <scope>NUCLEOTIDE SEQUENCE [LARGE SCALE GENOMIC DNA]</scope>
    <source>
        <strain evidence="7 8">cv. Gransden 2004</strain>
    </source>
</reference>
<evidence type="ECO:0000256" key="5">
    <source>
        <dbReference type="SAM" id="MobiDB-lite"/>
    </source>
</evidence>
<keyword evidence="2 4" id="KW-0863">Zinc-finger</keyword>
<dbReference type="EMBL" id="ABEU02000025">
    <property type="status" value="NOT_ANNOTATED_CDS"/>
    <property type="molecule type" value="Genomic_DNA"/>
</dbReference>
<dbReference type="GeneID" id="112277401"/>
<keyword evidence="1" id="KW-0479">Metal-binding</keyword>
<dbReference type="GO" id="GO:0016925">
    <property type="term" value="P:protein sumoylation"/>
    <property type="evidence" value="ECO:0000318"/>
    <property type="project" value="GO_Central"/>
</dbReference>
<organism evidence="7 8">
    <name type="scientific">Physcomitrium patens</name>
    <name type="common">Spreading-leaved earth moss</name>
    <name type="synonym">Physcomitrella patens</name>
    <dbReference type="NCBI Taxonomy" id="3218"/>
    <lineage>
        <taxon>Eukaryota</taxon>
        <taxon>Viridiplantae</taxon>
        <taxon>Streptophyta</taxon>
        <taxon>Embryophyta</taxon>
        <taxon>Bryophyta</taxon>
        <taxon>Bryophytina</taxon>
        <taxon>Bryopsida</taxon>
        <taxon>Funariidae</taxon>
        <taxon>Funariales</taxon>
        <taxon>Funariaceae</taxon>
        <taxon>Physcomitrium</taxon>
    </lineage>
</organism>
<feature type="compositionally biased region" description="Polar residues" evidence="5">
    <location>
        <begin position="618"/>
        <end position="640"/>
    </location>
</feature>
<dbReference type="FunCoup" id="A0A7I4CMW5">
    <property type="interactions" value="653"/>
</dbReference>
<dbReference type="EnsemblPlants" id="Pp3c25_1090V3.3">
    <property type="protein sequence ID" value="Pp3c25_1090V3.3"/>
    <property type="gene ID" value="Pp3c25_1090"/>
</dbReference>